<evidence type="ECO:0000313" key="4">
    <source>
        <dbReference type="EMBL" id="KPM49947.1"/>
    </source>
</evidence>
<evidence type="ECO:0000259" key="3">
    <source>
        <dbReference type="Pfam" id="PF17782"/>
    </source>
</evidence>
<dbReference type="EMBL" id="LGTQ01000005">
    <property type="protein sequence ID" value="KPM49947.1"/>
    <property type="molecule type" value="Genomic_DNA"/>
</dbReference>
<dbReference type="PANTHER" id="PTHR43022:SF1">
    <property type="entry name" value="PROTEIN SMF"/>
    <property type="match status" value="1"/>
</dbReference>
<proteinExistence type="inferred from homology"/>
<comment type="similarity">
    <text evidence="1">Belongs to the DprA/Smf family.</text>
</comment>
<dbReference type="InterPro" id="IPR003488">
    <property type="entry name" value="DprA"/>
</dbReference>
<dbReference type="PATRIC" id="fig|1605367.3.peg.2374"/>
<feature type="domain" description="DprA winged helix" evidence="3">
    <location>
        <begin position="313"/>
        <end position="364"/>
    </location>
</feature>
<organism evidence="4 5">
    <name type="scientific">Jiulongibacter sediminis</name>
    <dbReference type="NCBI Taxonomy" id="1605367"/>
    <lineage>
        <taxon>Bacteria</taxon>
        <taxon>Pseudomonadati</taxon>
        <taxon>Bacteroidota</taxon>
        <taxon>Cytophagia</taxon>
        <taxon>Cytophagales</taxon>
        <taxon>Leadbetterellaceae</taxon>
        <taxon>Jiulongibacter</taxon>
    </lineage>
</organism>
<comment type="caution">
    <text evidence="4">The sequence shown here is derived from an EMBL/GenBank/DDBJ whole genome shotgun (WGS) entry which is preliminary data.</text>
</comment>
<evidence type="ECO:0000259" key="2">
    <source>
        <dbReference type="Pfam" id="PF02481"/>
    </source>
</evidence>
<gene>
    <name evidence="4" type="ORF">AFM12_05110</name>
</gene>
<dbReference type="Gene3D" id="3.40.50.450">
    <property type="match status" value="1"/>
</dbReference>
<reference evidence="4 5" key="1">
    <citation type="submission" date="2015-07" db="EMBL/GenBank/DDBJ databases">
        <title>The draft genome sequence of Leadbetterella sp. JN14-9.</title>
        <authorList>
            <person name="Liu Y."/>
            <person name="Du J."/>
            <person name="Shao Z."/>
        </authorList>
    </citation>
    <scope>NUCLEOTIDE SEQUENCE [LARGE SCALE GENOMIC DNA]</scope>
    <source>
        <strain evidence="4 5">JN14-9</strain>
    </source>
</reference>
<keyword evidence="5" id="KW-1185">Reference proteome</keyword>
<dbReference type="InterPro" id="IPR010994">
    <property type="entry name" value="RuvA_2-like"/>
</dbReference>
<dbReference type="SUPFAM" id="SSF47781">
    <property type="entry name" value="RuvA domain 2-like"/>
    <property type="match status" value="1"/>
</dbReference>
<name>A0A0P7BG88_9BACT</name>
<dbReference type="PANTHER" id="PTHR43022">
    <property type="entry name" value="PROTEIN SMF"/>
    <property type="match status" value="1"/>
</dbReference>
<dbReference type="RefSeq" id="WP_055144576.1">
    <property type="nucleotide sequence ID" value="NZ_JXSZ01000005.1"/>
</dbReference>
<dbReference type="InterPro" id="IPR057666">
    <property type="entry name" value="DrpA_SLOG"/>
</dbReference>
<dbReference type="InterPro" id="IPR041614">
    <property type="entry name" value="DprA_WH"/>
</dbReference>
<feature type="domain" description="Smf/DprA SLOG" evidence="2">
    <location>
        <begin position="80"/>
        <end position="290"/>
    </location>
</feature>
<dbReference type="Pfam" id="PF17782">
    <property type="entry name" value="WHD_DprA"/>
    <property type="match status" value="1"/>
</dbReference>
<evidence type="ECO:0000313" key="5">
    <source>
        <dbReference type="Proteomes" id="UP000050454"/>
    </source>
</evidence>
<dbReference type="Proteomes" id="UP000050454">
    <property type="component" value="Unassembled WGS sequence"/>
</dbReference>
<dbReference type="Gene3D" id="1.10.10.10">
    <property type="entry name" value="Winged helix-like DNA-binding domain superfamily/Winged helix DNA-binding domain"/>
    <property type="match status" value="1"/>
</dbReference>
<accession>A0A0P7BG88</accession>
<dbReference type="AlphaFoldDB" id="A0A0P7BG88"/>
<sequence length="369" mass="40301">MQEDLIYKLALKEADGVGGVLFRHLVSFFGSARAVLEAPSGQLQKVQGIGKGNISKIKKASEGLIEAERLLEDSLKKGYKIITFQDAEYPLRFKGLYDAPPVLFVHGESDLNENRTIGIVGTRKATEYGKEVTDQIVSGLKPYGVSVISGLAYGIDITAHKSALKNEMSTIAVMAGGLDSVYPAAHKKYARDIAQKGALVTENKNSTLPVGPQFIARNRIIAALSDVTLIVESAARGGGLVTAEYANNYHRDVYAIPGNINQPFSEGPNNLIKRNKARIFTSINALVKDMGWDLDGQKSEAVYRAELDLTQFTDDESKILSLLRDKGECLIDDLSFESNIPLNKLASLLLNLEFQEAVKALPGKKFKLR</sequence>
<dbReference type="OrthoDB" id="9785707at2"/>
<dbReference type="InterPro" id="IPR036388">
    <property type="entry name" value="WH-like_DNA-bd_sf"/>
</dbReference>
<dbReference type="NCBIfam" id="TIGR00732">
    <property type="entry name" value="dprA"/>
    <property type="match status" value="1"/>
</dbReference>
<evidence type="ECO:0000256" key="1">
    <source>
        <dbReference type="ARBA" id="ARBA00006525"/>
    </source>
</evidence>
<dbReference type="SUPFAM" id="SSF102405">
    <property type="entry name" value="MCP/YpsA-like"/>
    <property type="match status" value="1"/>
</dbReference>
<dbReference type="STRING" id="1605367.AFM12_05110"/>
<dbReference type="Pfam" id="PF02481">
    <property type="entry name" value="DNA_processg_A"/>
    <property type="match status" value="1"/>
</dbReference>
<protein>
    <submittedName>
        <fullName evidence="4">DNA processing protein DprA</fullName>
    </submittedName>
</protein>
<dbReference type="GO" id="GO:0009294">
    <property type="term" value="P:DNA-mediated transformation"/>
    <property type="evidence" value="ECO:0007669"/>
    <property type="project" value="InterPro"/>
</dbReference>